<dbReference type="AlphaFoldDB" id="A0A015KZU7"/>
<evidence type="ECO:0008006" key="5">
    <source>
        <dbReference type="Google" id="ProtNLM"/>
    </source>
</evidence>
<dbReference type="PANTHER" id="PTHR14187">
    <property type="entry name" value="ALPHA KINASE/ELONGATION FACTOR 2 KINASE"/>
    <property type="match status" value="1"/>
</dbReference>
<comment type="caution">
    <text evidence="3">The sequence shown here is derived from an EMBL/GenBank/DDBJ whole genome shotgun (WGS) entry which is preliminary data.</text>
</comment>
<dbReference type="EMBL" id="JEMT01021243">
    <property type="protein sequence ID" value="EXX65581.1"/>
    <property type="molecule type" value="Genomic_DNA"/>
</dbReference>
<evidence type="ECO:0000256" key="1">
    <source>
        <dbReference type="ARBA" id="ARBA00022741"/>
    </source>
</evidence>
<evidence type="ECO:0000313" key="3">
    <source>
        <dbReference type="EMBL" id="EXX65581.1"/>
    </source>
</evidence>
<dbReference type="Gene3D" id="3.90.640.10">
    <property type="entry name" value="Actin, Chain A, domain 4"/>
    <property type="match status" value="1"/>
</dbReference>
<dbReference type="PRINTS" id="PR00301">
    <property type="entry name" value="HEATSHOCK70"/>
</dbReference>
<dbReference type="STRING" id="1432141.A0A015KZU7"/>
<dbReference type="PANTHER" id="PTHR14187:SF5">
    <property type="entry name" value="HEAT SHOCK 70 KDA PROTEIN 12A"/>
    <property type="match status" value="1"/>
</dbReference>
<dbReference type="OrthoDB" id="2963168at2759"/>
<dbReference type="CDD" id="cd10229">
    <property type="entry name" value="ASKHA_NBD_HSP70_HSPA12"/>
    <property type="match status" value="1"/>
</dbReference>
<protein>
    <recommendedName>
        <fullName evidence="5">Actin-like ATPase domain-containing protein</fullName>
    </recommendedName>
</protein>
<dbReference type="GO" id="GO:0140662">
    <property type="term" value="F:ATP-dependent protein folding chaperone"/>
    <property type="evidence" value="ECO:0007669"/>
    <property type="project" value="InterPro"/>
</dbReference>
<evidence type="ECO:0000313" key="4">
    <source>
        <dbReference type="Proteomes" id="UP000022910"/>
    </source>
</evidence>
<reference evidence="3 4" key="1">
    <citation type="submission" date="2014-02" db="EMBL/GenBank/DDBJ databases">
        <title>Single nucleus genome sequencing reveals high similarity among nuclei of an endomycorrhizal fungus.</title>
        <authorList>
            <person name="Lin K."/>
            <person name="Geurts R."/>
            <person name="Zhang Z."/>
            <person name="Limpens E."/>
            <person name="Saunders D.G."/>
            <person name="Mu D."/>
            <person name="Pang E."/>
            <person name="Cao H."/>
            <person name="Cha H."/>
            <person name="Lin T."/>
            <person name="Zhou Q."/>
            <person name="Shang Y."/>
            <person name="Li Y."/>
            <person name="Ivanov S."/>
            <person name="Sharma T."/>
            <person name="Velzen R.V."/>
            <person name="Ruijter N.D."/>
            <person name="Aanen D.K."/>
            <person name="Win J."/>
            <person name="Kamoun S."/>
            <person name="Bisseling T."/>
            <person name="Huang S."/>
        </authorList>
    </citation>
    <scope>NUCLEOTIDE SEQUENCE [LARGE SCALE GENOMIC DNA]</scope>
    <source>
        <strain evidence="4">DAOM197198w</strain>
    </source>
</reference>
<dbReference type="OMA" id="TELQHMM"/>
<dbReference type="InterPro" id="IPR013126">
    <property type="entry name" value="Hsp_70_fam"/>
</dbReference>
<keyword evidence="2" id="KW-0067">ATP-binding</keyword>
<dbReference type="Proteomes" id="UP000022910">
    <property type="component" value="Unassembled WGS sequence"/>
</dbReference>
<proteinExistence type="predicted"/>
<keyword evidence="1" id="KW-0547">Nucleotide-binding</keyword>
<sequence>MAYDDTRVVVGIDFGTTYSGFAYANRANPEIITNDTWPEHIGVLKTNTVLQYDEDFLQIDAWGSPALAKRQRKKDRTSNPPKPIELFKLHLGDIPEEKKPILPPSLSYKKAISDYLREMGKLIKETVTTRWPGVNFMTQAKIIITVPAEFSEKSKSIMRECTYNAGLINELHTDRLQFTTEPEAAAIYCMRTLSEHFDNPVGTSFLIVDCGGGTVDLTRRKVVSTNKLGETTERTGGFCGGAYVDQEFIKFLATKVGANAIELLRKKHYNQFQYMIQEFCRHVKLLFNGEKSSFRTYDFDLEDVCPAIKQYVSDSLKDKLEDIDWSIELNYKDVKEMFDPVVNKIITLIKDQLNSTSDKCSAMFLVGGFSESKYLQTRVKQEFKNRVPNISVPKQPIAAIVRGAVDYGLNTKIIKSRVLKYTYGTKTSPLWQPGDPKERKGKDGRIYKFYTLAEKGKHIDVDEEVSHSFTVARPEQKSMDMDIYVSRDKSAKYCDEPGVELLGNFSVHMPDTHLGLNRSVLYTLRFGEMEIRATAKNKQNDEEYHTTFKLEFD</sequence>
<gene>
    <name evidence="3" type="ORF">RirG_131810</name>
</gene>
<dbReference type="SUPFAM" id="SSF53067">
    <property type="entry name" value="Actin-like ATPase domain"/>
    <property type="match status" value="2"/>
</dbReference>
<keyword evidence="4" id="KW-1185">Reference proteome</keyword>
<dbReference type="InterPro" id="IPR043129">
    <property type="entry name" value="ATPase_NBD"/>
</dbReference>
<organism evidence="3 4">
    <name type="scientific">Rhizophagus irregularis (strain DAOM 197198w)</name>
    <name type="common">Glomus intraradices</name>
    <dbReference type="NCBI Taxonomy" id="1432141"/>
    <lineage>
        <taxon>Eukaryota</taxon>
        <taxon>Fungi</taxon>
        <taxon>Fungi incertae sedis</taxon>
        <taxon>Mucoromycota</taxon>
        <taxon>Glomeromycotina</taxon>
        <taxon>Glomeromycetes</taxon>
        <taxon>Glomerales</taxon>
        <taxon>Glomeraceae</taxon>
        <taxon>Rhizophagus</taxon>
    </lineage>
</organism>
<dbReference type="HOGENOM" id="CLU_009958_7_1_1"/>
<name>A0A015KZU7_RHIIW</name>
<dbReference type="Pfam" id="PF00012">
    <property type="entry name" value="HSP70"/>
    <property type="match status" value="1"/>
</dbReference>
<evidence type="ECO:0000256" key="2">
    <source>
        <dbReference type="ARBA" id="ARBA00022840"/>
    </source>
</evidence>
<dbReference type="Gene3D" id="3.30.420.40">
    <property type="match status" value="2"/>
</dbReference>
<dbReference type="GO" id="GO:0005524">
    <property type="term" value="F:ATP binding"/>
    <property type="evidence" value="ECO:0007669"/>
    <property type="project" value="UniProtKB-KW"/>
</dbReference>
<accession>A0A015KZU7</accession>